<feature type="region of interest" description="Disordered" evidence="10">
    <location>
        <begin position="1"/>
        <end position="29"/>
    </location>
</feature>
<dbReference type="Gene3D" id="3.40.30.10">
    <property type="entry name" value="Glutaredoxin"/>
    <property type="match status" value="1"/>
</dbReference>
<keyword evidence="12" id="KW-1185">Reference proteome</keyword>
<dbReference type="PANTHER" id="PTHR43342:SF1">
    <property type="entry name" value="BIFURCATING [FEFE] HYDROGENASE GAMMA SUBUNIT"/>
    <property type="match status" value="1"/>
</dbReference>
<dbReference type="PROSITE" id="PS01099">
    <property type="entry name" value="COMPLEX1_24K"/>
    <property type="match status" value="1"/>
</dbReference>
<dbReference type="Gene3D" id="1.10.10.1590">
    <property type="entry name" value="NADH-quinone oxidoreductase subunit E"/>
    <property type="match status" value="1"/>
</dbReference>
<evidence type="ECO:0000256" key="10">
    <source>
        <dbReference type="SAM" id="MobiDB-lite"/>
    </source>
</evidence>
<keyword evidence="4" id="KW-0479">Metal-binding</keyword>
<dbReference type="InterPro" id="IPR002023">
    <property type="entry name" value="NuoE-like"/>
</dbReference>
<keyword evidence="5" id="KW-0408">Iron</keyword>
<name>A0ABS0AME0_9GAMM</name>
<evidence type="ECO:0000313" key="12">
    <source>
        <dbReference type="Proteomes" id="UP000662703"/>
    </source>
</evidence>
<dbReference type="SUPFAM" id="SSF52833">
    <property type="entry name" value="Thioredoxin-like"/>
    <property type="match status" value="1"/>
</dbReference>
<evidence type="ECO:0000256" key="5">
    <source>
        <dbReference type="ARBA" id="ARBA00023004"/>
    </source>
</evidence>
<evidence type="ECO:0000313" key="11">
    <source>
        <dbReference type="EMBL" id="MBF5055294.1"/>
    </source>
</evidence>
<gene>
    <name evidence="11" type="ORF">Y5W_00588</name>
</gene>
<proteinExistence type="inferred from homology"/>
<comment type="caution">
    <text evidence="11">The sequence shown here is derived from an EMBL/GenBank/DDBJ whole genome shotgun (WGS) entry which is preliminary data.</text>
</comment>
<dbReference type="InterPro" id="IPR028431">
    <property type="entry name" value="NADP_DH_HndA-like"/>
</dbReference>
<sequence length="184" mass="20073">MYKHNNPSAEGLSTPPPDDQPRSQPEQIQQAVDSLKDQPGAMLPILHAIQDRFGYIPDDAVPIIAESLRHTRAEVHGIISFYHHFRTRPSGRRVIQVCRAEACQAVGARALEAHAKASLGVDFHQTSADNEFTLEPVYCLGNCACGPSIRVGDDVHGRVTPARFDALVEDLTTSVVSLRGGMKP</sequence>
<evidence type="ECO:0000256" key="2">
    <source>
        <dbReference type="ARBA" id="ARBA00019898"/>
    </source>
</evidence>
<protein>
    <recommendedName>
        <fullName evidence="2">NADH-quinone oxidoreductase subunit E</fullName>
    </recommendedName>
    <alternativeName>
        <fullName evidence="7">NADH dehydrogenase I subunit E</fullName>
    </alternativeName>
    <alternativeName>
        <fullName evidence="8">NDH-1 subunit E</fullName>
    </alternativeName>
</protein>
<keyword evidence="6" id="KW-0411">Iron-sulfur</keyword>
<evidence type="ECO:0000256" key="9">
    <source>
        <dbReference type="ARBA" id="ARBA00034078"/>
    </source>
</evidence>
<dbReference type="RefSeq" id="WP_161382485.1">
    <property type="nucleotide sequence ID" value="NZ_ARXX01000006.1"/>
</dbReference>
<reference evidence="11 12" key="1">
    <citation type="submission" date="2012-09" db="EMBL/GenBank/DDBJ databases">
        <title>Genome Sequence of alkane-degrading Bacterium Alcanivorax sp. 521-1.</title>
        <authorList>
            <person name="Lai Q."/>
            <person name="Shao Z."/>
        </authorList>
    </citation>
    <scope>NUCLEOTIDE SEQUENCE [LARGE SCALE GENOMIC DNA]</scope>
    <source>
        <strain evidence="11 12">521-1</strain>
    </source>
</reference>
<evidence type="ECO:0000256" key="8">
    <source>
        <dbReference type="ARBA" id="ARBA00032788"/>
    </source>
</evidence>
<evidence type="ECO:0000256" key="1">
    <source>
        <dbReference type="ARBA" id="ARBA00010643"/>
    </source>
</evidence>
<evidence type="ECO:0000256" key="7">
    <source>
        <dbReference type="ARBA" id="ARBA00031580"/>
    </source>
</evidence>
<evidence type="ECO:0000256" key="3">
    <source>
        <dbReference type="ARBA" id="ARBA00022714"/>
    </source>
</evidence>
<dbReference type="PANTHER" id="PTHR43342">
    <property type="entry name" value="NADH-QUINONE OXIDOREDUCTASE, E SUBUNIT"/>
    <property type="match status" value="1"/>
</dbReference>
<dbReference type="Proteomes" id="UP000662703">
    <property type="component" value="Unassembled WGS sequence"/>
</dbReference>
<dbReference type="CDD" id="cd03081">
    <property type="entry name" value="TRX_Fd_NuoE_FDH_gamma"/>
    <property type="match status" value="1"/>
</dbReference>
<keyword evidence="3" id="KW-0001">2Fe-2S</keyword>
<dbReference type="EMBL" id="ARXX01000006">
    <property type="protein sequence ID" value="MBF5055294.1"/>
    <property type="molecule type" value="Genomic_DNA"/>
</dbReference>
<dbReference type="Pfam" id="PF01257">
    <property type="entry name" value="2Fe-2S_thioredx"/>
    <property type="match status" value="1"/>
</dbReference>
<dbReference type="NCBIfam" id="NF004638">
    <property type="entry name" value="PRK05988.1"/>
    <property type="match status" value="1"/>
</dbReference>
<comment type="cofactor">
    <cofactor evidence="9">
        <name>[2Fe-2S] cluster</name>
        <dbReference type="ChEBI" id="CHEBI:190135"/>
    </cofactor>
</comment>
<accession>A0ABS0AME0</accession>
<dbReference type="InterPro" id="IPR041921">
    <property type="entry name" value="NuoE_N"/>
</dbReference>
<dbReference type="PIRSF" id="PIRSF000216">
    <property type="entry name" value="NADH_DH_24kDa"/>
    <property type="match status" value="1"/>
</dbReference>
<evidence type="ECO:0000256" key="4">
    <source>
        <dbReference type="ARBA" id="ARBA00022723"/>
    </source>
</evidence>
<dbReference type="InterPro" id="IPR036249">
    <property type="entry name" value="Thioredoxin-like_sf"/>
</dbReference>
<organism evidence="11 12">
    <name type="scientific">Alloalcanivorax profundimaris</name>
    <dbReference type="NCBI Taxonomy" id="2735259"/>
    <lineage>
        <taxon>Bacteria</taxon>
        <taxon>Pseudomonadati</taxon>
        <taxon>Pseudomonadota</taxon>
        <taxon>Gammaproteobacteria</taxon>
        <taxon>Oceanospirillales</taxon>
        <taxon>Alcanivoracaceae</taxon>
        <taxon>Alloalcanivorax</taxon>
    </lineage>
</organism>
<evidence type="ECO:0000256" key="6">
    <source>
        <dbReference type="ARBA" id="ARBA00023014"/>
    </source>
</evidence>
<comment type="similarity">
    <text evidence="1">Belongs to the complex I 24 kDa subunit family.</text>
</comment>